<evidence type="ECO:0000313" key="9">
    <source>
        <dbReference type="Proteomes" id="UP000440668"/>
    </source>
</evidence>
<dbReference type="PROSITE" id="PS00080">
    <property type="entry name" value="MULTICOPPER_OXIDASE2"/>
    <property type="match status" value="1"/>
</dbReference>
<protein>
    <submittedName>
        <fullName evidence="8">Multicopper oxidase domain-containing protein</fullName>
    </submittedName>
</protein>
<evidence type="ECO:0000256" key="1">
    <source>
        <dbReference type="ARBA" id="ARBA00010609"/>
    </source>
</evidence>
<sequence>MTAPSTTPYPVTPPAGGEPPTPPAGRSRRRRSPVVRVLVVLGVVAALFVGTVVTVVAVAWARASTSTVGAVEFTRPLAVPPLAESRVEDGVRVFELEAREGVADLGASAPTPTLGLNGDHLGPTLRAARGERVRVDVTNALDETTTLHWHGMHLPPAMDGGPHQMVEPGETWSPTWTIDQPAATLWYHPHLHGQTASQVYRGLAGMFLLDDPAAADGPAGDLPHEYGVDDVPLILQDKSFRPDGRLEDSPSFLSPVGTLGDTVLVNGTPGPYLDVTTQRVRLRLLNGSDSRVYDVGLADGSSVQLVGTDGGLLPAPRTVESVRLSPGDRAEVVVTMTPGQRAVLRSFPPDLGVNPLFERFSGGDDTFDLLELRAADELAPSPAVPDALGTDPADVLDEGDAVRTRTFQLSGRSINGRTMDMARVDEVVTTGETEVWEVTGLDDTPHSFHVHDVQFRVLDVAGRPPGPDLAGWQDTVYVEPGHVTRLLVRFDAAEGTTDPTTPYMFHCHLLTHEDQGMMGQLVVVAPGEQAPDRIEVPDGVAHDDGAPGDGRDGHGGGDGHRGGDGHDDAAPGDGTGPRRVDLDDHGH</sequence>
<dbReference type="EMBL" id="WMKA01000021">
    <property type="protein sequence ID" value="MTG89392.1"/>
    <property type="molecule type" value="Genomic_DNA"/>
</dbReference>
<dbReference type="Pfam" id="PF07732">
    <property type="entry name" value="Cu-oxidase_3"/>
    <property type="match status" value="1"/>
</dbReference>
<dbReference type="GO" id="GO:0005507">
    <property type="term" value="F:copper ion binding"/>
    <property type="evidence" value="ECO:0007669"/>
    <property type="project" value="InterPro"/>
</dbReference>
<keyword evidence="5" id="KW-0812">Transmembrane</keyword>
<dbReference type="PANTHER" id="PTHR48267:SF1">
    <property type="entry name" value="BILIRUBIN OXIDASE"/>
    <property type="match status" value="1"/>
</dbReference>
<dbReference type="PANTHER" id="PTHR48267">
    <property type="entry name" value="CUPREDOXIN SUPERFAMILY PROTEIN"/>
    <property type="match status" value="1"/>
</dbReference>
<dbReference type="Gene3D" id="2.60.40.420">
    <property type="entry name" value="Cupredoxins - blue copper proteins"/>
    <property type="match status" value="3"/>
</dbReference>
<feature type="domain" description="Plastocyanin-like" evidence="6">
    <location>
        <begin position="408"/>
        <end position="524"/>
    </location>
</feature>
<feature type="transmembrane region" description="Helical" evidence="5">
    <location>
        <begin position="34"/>
        <end position="61"/>
    </location>
</feature>
<organism evidence="8 9">
    <name type="scientific">Cellulosimicrobium composti</name>
    <dbReference type="NCBI Taxonomy" id="2672572"/>
    <lineage>
        <taxon>Bacteria</taxon>
        <taxon>Bacillati</taxon>
        <taxon>Actinomycetota</taxon>
        <taxon>Actinomycetes</taxon>
        <taxon>Micrococcales</taxon>
        <taxon>Promicromonosporaceae</taxon>
        <taxon>Cellulosimicrobium</taxon>
    </lineage>
</organism>
<evidence type="ECO:0000259" key="7">
    <source>
        <dbReference type="Pfam" id="PF07732"/>
    </source>
</evidence>
<feature type="region of interest" description="Disordered" evidence="4">
    <location>
        <begin position="1"/>
        <end position="29"/>
    </location>
</feature>
<keyword evidence="3" id="KW-0560">Oxidoreductase</keyword>
<dbReference type="InterPro" id="IPR011707">
    <property type="entry name" value="Cu-oxidase-like_N"/>
</dbReference>
<accession>A0A6N7ZJ06</accession>
<dbReference type="InterPro" id="IPR011706">
    <property type="entry name" value="Cu-oxidase_C"/>
</dbReference>
<dbReference type="RefSeq" id="WP_155099186.1">
    <property type="nucleotide sequence ID" value="NZ_WMKA01000021.1"/>
</dbReference>
<evidence type="ECO:0000256" key="3">
    <source>
        <dbReference type="ARBA" id="ARBA00023002"/>
    </source>
</evidence>
<feature type="domain" description="Plastocyanin-like" evidence="7">
    <location>
        <begin position="109"/>
        <end position="212"/>
    </location>
</feature>
<feature type="compositionally biased region" description="Basic and acidic residues" evidence="4">
    <location>
        <begin position="533"/>
        <end position="569"/>
    </location>
</feature>
<keyword evidence="5" id="KW-0472">Membrane</keyword>
<evidence type="ECO:0000256" key="4">
    <source>
        <dbReference type="SAM" id="MobiDB-lite"/>
    </source>
</evidence>
<dbReference type="CDD" id="cd13890">
    <property type="entry name" value="CuRO_3_CueO_FtsP"/>
    <property type="match status" value="1"/>
</dbReference>
<evidence type="ECO:0000256" key="2">
    <source>
        <dbReference type="ARBA" id="ARBA00022723"/>
    </source>
</evidence>
<dbReference type="Proteomes" id="UP000440668">
    <property type="component" value="Unassembled WGS sequence"/>
</dbReference>
<dbReference type="CDD" id="cd04232">
    <property type="entry name" value="CuRO_1_CueO_FtsP"/>
    <property type="match status" value="1"/>
</dbReference>
<comment type="caution">
    <text evidence="8">The sequence shown here is derived from an EMBL/GenBank/DDBJ whole genome shotgun (WGS) entry which is preliminary data.</text>
</comment>
<feature type="region of interest" description="Disordered" evidence="4">
    <location>
        <begin position="533"/>
        <end position="587"/>
    </location>
</feature>
<dbReference type="SUPFAM" id="SSF49503">
    <property type="entry name" value="Cupredoxins"/>
    <property type="match status" value="3"/>
</dbReference>
<dbReference type="InterPro" id="IPR045087">
    <property type="entry name" value="Cu-oxidase_fam"/>
</dbReference>
<evidence type="ECO:0000313" key="8">
    <source>
        <dbReference type="EMBL" id="MTG89392.1"/>
    </source>
</evidence>
<dbReference type="AlphaFoldDB" id="A0A6N7ZJ06"/>
<evidence type="ECO:0000256" key="5">
    <source>
        <dbReference type="SAM" id="Phobius"/>
    </source>
</evidence>
<dbReference type="InterPro" id="IPR008972">
    <property type="entry name" value="Cupredoxin"/>
</dbReference>
<proteinExistence type="inferred from homology"/>
<gene>
    <name evidence="8" type="ORF">GJV82_10595</name>
</gene>
<dbReference type="CDD" id="cd13867">
    <property type="entry name" value="CuRO_2_CueO_FtsP"/>
    <property type="match status" value="1"/>
</dbReference>
<keyword evidence="2" id="KW-0479">Metal-binding</keyword>
<dbReference type="GO" id="GO:0016491">
    <property type="term" value="F:oxidoreductase activity"/>
    <property type="evidence" value="ECO:0007669"/>
    <property type="project" value="UniProtKB-KW"/>
</dbReference>
<comment type="similarity">
    <text evidence="1">Belongs to the multicopper oxidase family.</text>
</comment>
<feature type="compositionally biased region" description="Basic and acidic residues" evidence="4">
    <location>
        <begin position="576"/>
        <end position="587"/>
    </location>
</feature>
<feature type="compositionally biased region" description="Pro residues" evidence="4">
    <location>
        <begin position="10"/>
        <end position="23"/>
    </location>
</feature>
<dbReference type="Pfam" id="PF07731">
    <property type="entry name" value="Cu-oxidase_2"/>
    <property type="match status" value="1"/>
</dbReference>
<dbReference type="InterPro" id="IPR002355">
    <property type="entry name" value="Cu_oxidase_Cu_BS"/>
</dbReference>
<evidence type="ECO:0000259" key="6">
    <source>
        <dbReference type="Pfam" id="PF07731"/>
    </source>
</evidence>
<reference evidence="8 9" key="1">
    <citation type="submission" date="2019-11" db="EMBL/GenBank/DDBJ databases">
        <title>Cellulosimicrobium composti sp. nov. isolated from a compost.</title>
        <authorList>
            <person name="Yang Y."/>
        </authorList>
    </citation>
    <scope>NUCLEOTIDE SEQUENCE [LARGE SCALE GENOMIC DNA]</scope>
    <source>
        <strain evidence="8 9">BIT-GX5</strain>
    </source>
</reference>
<name>A0A6N7ZJ06_9MICO</name>
<keyword evidence="5" id="KW-1133">Transmembrane helix</keyword>